<name>A0A815EV48_9BILA</name>
<evidence type="ECO:0000256" key="1">
    <source>
        <dbReference type="ARBA" id="ARBA00005805"/>
    </source>
</evidence>
<dbReference type="Gene3D" id="1.20.920.20">
    <property type="match status" value="1"/>
</dbReference>
<dbReference type="AlphaFoldDB" id="A0A815EV48"/>
<proteinExistence type="inferred from homology"/>
<evidence type="ECO:0000256" key="3">
    <source>
        <dbReference type="ARBA" id="ARBA00023054"/>
    </source>
</evidence>
<gene>
    <name evidence="6" type="ORF">ZHD862_LOCUS28817</name>
</gene>
<protein>
    <recommendedName>
        <fullName evidence="2">Coiled-coil domain-containing protein 39</fullName>
    </recommendedName>
</protein>
<dbReference type="InterPro" id="IPR033290">
    <property type="entry name" value="CCDC39"/>
</dbReference>
<comment type="caution">
    <text evidence="6">The sequence shown here is derived from an EMBL/GenBank/DDBJ whole genome shotgun (WGS) entry which is preliminary data.</text>
</comment>
<evidence type="ECO:0000313" key="6">
    <source>
        <dbReference type="EMBL" id="CAF1317297.1"/>
    </source>
</evidence>
<comment type="similarity">
    <text evidence="1">Belongs to the CCDC39 family.</text>
</comment>
<evidence type="ECO:0000256" key="2">
    <source>
        <dbReference type="ARBA" id="ARBA00016725"/>
    </source>
</evidence>
<dbReference type="Pfam" id="PF24161">
    <property type="entry name" value="CCDC39"/>
    <property type="match status" value="1"/>
</dbReference>
<dbReference type="GO" id="GO:0036159">
    <property type="term" value="P:inner dynein arm assembly"/>
    <property type="evidence" value="ECO:0007669"/>
    <property type="project" value="InterPro"/>
</dbReference>
<keyword evidence="3 5" id="KW-0175">Coiled coil</keyword>
<organism evidence="6 7">
    <name type="scientific">Rotaria sordida</name>
    <dbReference type="NCBI Taxonomy" id="392033"/>
    <lineage>
        <taxon>Eukaryota</taxon>
        <taxon>Metazoa</taxon>
        <taxon>Spiralia</taxon>
        <taxon>Gnathifera</taxon>
        <taxon>Rotifera</taxon>
        <taxon>Eurotatoria</taxon>
        <taxon>Bdelloidea</taxon>
        <taxon>Philodinida</taxon>
        <taxon>Philodinidae</taxon>
        <taxon>Rotaria</taxon>
    </lineage>
</organism>
<evidence type="ECO:0000256" key="5">
    <source>
        <dbReference type="SAM" id="Coils"/>
    </source>
</evidence>
<evidence type="ECO:0000313" key="7">
    <source>
        <dbReference type="Proteomes" id="UP000663864"/>
    </source>
</evidence>
<feature type="coiled-coil region" evidence="5">
    <location>
        <begin position="494"/>
        <end position="612"/>
    </location>
</feature>
<dbReference type="Proteomes" id="UP000663864">
    <property type="component" value="Unassembled WGS sequence"/>
</dbReference>
<dbReference type="PANTHER" id="PTHR18962">
    <property type="entry name" value="COILED-COIL DOMAIN-CONTAINING PROTEIN 39"/>
    <property type="match status" value="1"/>
</dbReference>
<accession>A0A815EV48</accession>
<reference evidence="6" key="1">
    <citation type="submission" date="2021-02" db="EMBL/GenBank/DDBJ databases">
        <authorList>
            <person name="Nowell W R."/>
        </authorList>
    </citation>
    <scope>NUCLEOTIDE SEQUENCE</scope>
</reference>
<feature type="coiled-coil region" evidence="5">
    <location>
        <begin position="683"/>
        <end position="717"/>
    </location>
</feature>
<dbReference type="GO" id="GO:0060285">
    <property type="term" value="P:cilium-dependent cell motility"/>
    <property type="evidence" value="ECO:0007669"/>
    <property type="project" value="TreeGrafter"/>
</dbReference>
<evidence type="ECO:0000256" key="4">
    <source>
        <dbReference type="ARBA" id="ARBA00045182"/>
    </source>
</evidence>
<sequence>MDFQQMSEWFRNINLFNDEFTDTRIPSALSNEENKLLEENVEAKMKELTSSQLDIVENVDRIQMLEDHQKLVQDELETIQRLLAARQREETTEQTHLNIDIAEMKRIERLTVILENDSIKFRKRKTDFETEINQLHVQIENINNDTLIEKDALEQLIDIIKKNDDETFCLMKYTQQDNIRIKELTAQLERHSEKSIKLKRAMEEGRIEYYSLQVELDKIADRFRRSYIQRQQLIKRWETILVQMQRKDHDIDRLAIELIQIKAKTRIKEQELNQQKIFYEHEQKNNIVTEKLIYLADKKIMSLKAKQTTNKSKQEHLKTDVFSMKTTLINTKDELQHARTLINELKTTIINKQQELKKLKQRHEQILDRKYFILNEKFSIDEKLSKFEKLMKNEQKYQNNLNNQYKKLSEIFFLLNNKLLFIRKHEKQYEIDNQAYQNQIHNMKNQINQLDQQLLKQQELIYNQDFIKQNIDRRLNRLLGEKTNEKYSEFDLKIHELQNEYEQKKYQYDQLQNQIKILNDELRIIKRDFDQLIIDKNDLNEKFLQFDLYISLSEKLIKKLNNEKEDYLVERNLLNIELKRLKNILCNSSEINSNLEQQQIELQKAIKERRMEIQANSHLFRIRFNDERTKKDSISAELSMRITKVSKLKQRYEIFAITLNTEKSNEGNVLAQAQYVIKSAQMKEDLLKQGDQLEALVIKAETELRALENTVQILKWNNIDVKKNFEKLHESSPEINEMKELEEHLRAVTEQVKIRRKLLTDFSEKHDSTSHADLIMLQEEIEQMNKAITKKRHIEIKLEDELQQYHIKIDRADQITKSFQQIIRQQRNIQDIIQDELDIDVRLQYETNKNIEQQLVSLCLAIGDDDNVIDIVEQLSVDQSFKIIIKPSITQSNKQQYKLEKQSTSSSTSSSSLSNMNIIPNITKSFQQIIRQQRNIQDIIQDELDIDVRLQCETNKKIEQQLVSLCLAIGDDDNVIDIVEQLSVDQSFKIIIKPSITQLNKQQYKLEKQSISSSSSSLSNINIIPNIVNISINSSSRSTTSESRRSSKKSI</sequence>
<dbReference type="GO" id="GO:0005576">
    <property type="term" value="C:extracellular region"/>
    <property type="evidence" value="ECO:0007669"/>
    <property type="project" value="GOC"/>
</dbReference>
<dbReference type="PANTHER" id="PTHR18962:SF0">
    <property type="entry name" value="COILED-COIL DOMAIN-CONTAINING PROTEIN 39"/>
    <property type="match status" value="1"/>
</dbReference>
<comment type="function">
    <text evidence="4">Required for assembly of dynein regulatory complex (DRC) and inner dynein arm (IDA) complexes, which are responsible for ciliary beat regulation, thereby playing a central role in motility in cilia and flagella. Probably acts together with CCDC40 to form a molecular ruler that determines the 96 nanometer (nm) repeat length and arrangements of components in cilia and flagella. Not required for outer dynein arm complexes assembly.</text>
</comment>
<dbReference type="GO" id="GO:0060287">
    <property type="term" value="P:epithelial cilium movement involved in determination of left/right asymmetry"/>
    <property type="evidence" value="ECO:0007669"/>
    <property type="project" value="TreeGrafter"/>
</dbReference>
<dbReference type="EMBL" id="CAJNOT010002456">
    <property type="protein sequence ID" value="CAF1317297.1"/>
    <property type="molecule type" value="Genomic_DNA"/>
</dbReference>
<dbReference type="GO" id="GO:0005930">
    <property type="term" value="C:axoneme"/>
    <property type="evidence" value="ECO:0007669"/>
    <property type="project" value="InterPro"/>
</dbReference>
<feature type="coiled-coil region" evidence="5">
    <location>
        <begin position="328"/>
        <end position="460"/>
    </location>
</feature>
<feature type="coiled-coil region" evidence="5">
    <location>
        <begin position="174"/>
        <end position="201"/>
    </location>
</feature>